<dbReference type="InterPro" id="IPR025110">
    <property type="entry name" value="AMP-bd_C"/>
</dbReference>
<dbReference type="PANTHER" id="PTHR43605:SF10">
    <property type="entry name" value="ACYL-COA SYNTHETASE MEDIUM CHAIN FAMILY MEMBER 3"/>
    <property type="match status" value="1"/>
</dbReference>
<dbReference type="GO" id="GO:0016405">
    <property type="term" value="F:CoA-ligase activity"/>
    <property type="evidence" value="ECO:0007669"/>
    <property type="project" value="UniProtKB-ARBA"/>
</dbReference>
<dbReference type="eggNOG" id="COG0365">
    <property type="taxonomic scope" value="Bacteria"/>
</dbReference>
<reference evidence="7 8" key="1">
    <citation type="journal article" date="2012" name="J. Bacteriol.">
        <title>Draft Genome Sequence of Plant Growth-Promoting Rhizobium Mesorhizobium amorphae, Isolated from Zinc-Lead Mine Tailings.</title>
        <authorList>
            <person name="Hao X."/>
            <person name="Lin Y."/>
            <person name="Johnstone L."/>
            <person name="Baltrus D.A."/>
            <person name="Miller S.J."/>
            <person name="Wei G."/>
            <person name="Rensing C."/>
        </authorList>
    </citation>
    <scope>NUCLEOTIDE SEQUENCE [LARGE SCALE GENOMIC DNA]</scope>
    <source>
        <strain evidence="7 8">CCNWGS0123</strain>
    </source>
</reference>
<accession>G6Y7R0</accession>
<evidence type="ECO:0000313" key="8">
    <source>
        <dbReference type="Proteomes" id="UP000002949"/>
    </source>
</evidence>
<dbReference type="Gene3D" id="3.30.300.30">
    <property type="match status" value="1"/>
</dbReference>
<dbReference type="FunFam" id="3.30.300.30:FF:000005">
    <property type="entry name" value="Acyl-coenzyme A synthetase ACSM5, mitochondrial"/>
    <property type="match status" value="1"/>
</dbReference>
<dbReference type="OrthoDB" id="9803968at2"/>
<gene>
    <name evidence="7" type="ORF">MEA186_09880</name>
</gene>
<feature type="domain" description="AMP-binding enzyme C-terminal" evidence="6">
    <location>
        <begin position="459"/>
        <end position="536"/>
    </location>
</feature>
<dbReference type="EMBL" id="AGSN01000085">
    <property type="protein sequence ID" value="EHH12144.1"/>
    <property type="molecule type" value="Genomic_DNA"/>
</dbReference>
<dbReference type="Gene3D" id="3.40.50.12780">
    <property type="entry name" value="N-terminal domain of ligase-like"/>
    <property type="match status" value="1"/>
</dbReference>
<sequence length="554" mass="59427">MTKARAGLPRYEDAVAHFRLEDEVARLHGDPATGINAYVECCGRYTGQNRLALRAISAGGELREFSFDDLAGMSGRVGTMLKDLGVGPGDVVAGMLPRIPELMALILGTWRVGAVYQPLFTAFGPKAIEHRLGYSGAKLVVTNPANRGKLNEVENHPRVATILAAGDALPEGDIDFRAALAAASPDCPPVMRKGSDLFMMMSTSGTTGHPKGVPVPLNALLAFGAYMRDAIGLTPDDVFWNIADPGWAYGLYYAITGPLQLGIATTFYEGAFNAKSTYDIVERLGVTSLAGSPTAYRLLMAEGAEAAARVKGKLRVVSSAGEPLNPEVIRWFDANLAAPIHDHYGQTENGMMVNNHHGLTHTVRAGSAGFAMPGYRMVVLDEAGNELGPNQPGILAVDIDNSPLRWFDGYHQAETPAIAGGYYRTGDTVEYEPDGSVSFIGRADDVITSAGYRIGPFDVESALIEHPAVNEAAAVGVPDPQRTEIVKAFVVLAPAYKGSEELAEEIAQHVKKRLSAHAYPREVEFVVELPKTPSGKIQRFLLRKAEVEKRKGVA</sequence>
<feature type="domain" description="AMP-dependent synthetase/ligase" evidence="5">
    <location>
        <begin position="52"/>
        <end position="397"/>
    </location>
</feature>
<keyword evidence="3" id="KW-0547">Nucleotide-binding</keyword>
<evidence type="ECO:0000256" key="2">
    <source>
        <dbReference type="ARBA" id="ARBA00022598"/>
    </source>
</evidence>
<keyword evidence="8" id="KW-1185">Reference proteome</keyword>
<evidence type="ECO:0000259" key="6">
    <source>
        <dbReference type="Pfam" id="PF13193"/>
    </source>
</evidence>
<organism evidence="7 8">
    <name type="scientific">Mesorhizobium amorphae CCNWGS0123</name>
    <dbReference type="NCBI Taxonomy" id="1082933"/>
    <lineage>
        <taxon>Bacteria</taxon>
        <taxon>Pseudomonadati</taxon>
        <taxon>Pseudomonadota</taxon>
        <taxon>Alphaproteobacteria</taxon>
        <taxon>Hyphomicrobiales</taxon>
        <taxon>Phyllobacteriaceae</taxon>
        <taxon>Mesorhizobium</taxon>
    </lineage>
</organism>
<dbReference type="GO" id="GO:0006637">
    <property type="term" value="P:acyl-CoA metabolic process"/>
    <property type="evidence" value="ECO:0007669"/>
    <property type="project" value="TreeGrafter"/>
</dbReference>
<name>G6Y7R0_9HYPH</name>
<dbReference type="GO" id="GO:0005524">
    <property type="term" value="F:ATP binding"/>
    <property type="evidence" value="ECO:0007669"/>
    <property type="project" value="UniProtKB-KW"/>
</dbReference>
<dbReference type="RefSeq" id="WP_006201474.1">
    <property type="nucleotide sequence ID" value="NZ_AGSN01000085.1"/>
</dbReference>
<dbReference type="PATRIC" id="fig|1082933.3.peg.1897"/>
<dbReference type="PANTHER" id="PTHR43605">
    <property type="entry name" value="ACYL-COENZYME A SYNTHETASE"/>
    <property type="match status" value="1"/>
</dbReference>
<evidence type="ECO:0000256" key="4">
    <source>
        <dbReference type="ARBA" id="ARBA00022840"/>
    </source>
</evidence>
<dbReference type="GO" id="GO:0004321">
    <property type="term" value="F:fatty-acyl-CoA synthase activity"/>
    <property type="evidence" value="ECO:0007669"/>
    <property type="project" value="TreeGrafter"/>
</dbReference>
<dbReference type="KEGG" id="mamo:A6B35_14125"/>
<dbReference type="AlphaFoldDB" id="G6Y7R0"/>
<evidence type="ECO:0000256" key="3">
    <source>
        <dbReference type="ARBA" id="ARBA00022741"/>
    </source>
</evidence>
<dbReference type="SUPFAM" id="SSF56801">
    <property type="entry name" value="Acetyl-CoA synthetase-like"/>
    <property type="match status" value="1"/>
</dbReference>
<dbReference type="GO" id="GO:0006633">
    <property type="term" value="P:fatty acid biosynthetic process"/>
    <property type="evidence" value="ECO:0007669"/>
    <property type="project" value="TreeGrafter"/>
</dbReference>
<dbReference type="Pfam" id="PF13193">
    <property type="entry name" value="AMP-binding_C"/>
    <property type="match status" value="1"/>
</dbReference>
<dbReference type="GO" id="GO:0015645">
    <property type="term" value="F:fatty acid ligase activity"/>
    <property type="evidence" value="ECO:0007669"/>
    <property type="project" value="TreeGrafter"/>
</dbReference>
<protein>
    <submittedName>
        <fullName evidence="7">AMP-dependent synthetase and ligase</fullName>
    </submittedName>
</protein>
<comment type="similarity">
    <text evidence="1">Belongs to the ATP-dependent AMP-binding enzyme family.</text>
</comment>
<keyword evidence="4" id="KW-0067">ATP-binding</keyword>
<dbReference type="STRING" id="1082933.A6B35_14125"/>
<dbReference type="InterPro" id="IPR051087">
    <property type="entry name" value="Mitochondrial_ACSM"/>
</dbReference>
<dbReference type="InterPro" id="IPR045851">
    <property type="entry name" value="AMP-bd_C_sf"/>
</dbReference>
<proteinExistence type="inferred from homology"/>
<evidence type="ECO:0000259" key="5">
    <source>
        <dbReference type="Pfam" id="PF00501"/>
    </source>
</evidence>
<keyword evidence="2 7" id="KW-0436">Ligase</keyword>
<dbReference type="Pfam" id="PF00501">
    <property type="entry name" value="AMP-binding"/>
    <property type="match status" value="1"/>
</dbReference>
<evidence type="ECO:0000313" key="7">
    <source>
        <dbReference type="EMBL" id="EHH12144.1"/>
    </source>
</evidence>
<evidence type="ECO:0000256" key="1">
    <source>
        <dbReference type="ARBA" id="ARBA00006432"/>
    </source>
</evidence>
<dbReference type="CDD" id="cd05973">
    <property type="entry name" value="MACS_like_2"/>
    <property type="match status" value="1"/>
</dbReference>
<dbReference type="Proteomes" id="UP000002949">
    <property type="component" value="Unassembled WGS sequence"/>
</dbReference>
<dbReference type="InterPro" id="IPR042099">
    <property type="entry name" value="ANL_N_sf"/>
</dbReference>
<dbReference type="InterPro" id="IPR000873">
    <property type="entry name" value="AMP-dep_synth/lig_dom"/>
</dbReference>